<keyword evidence="2" id="KW-1185">Reference proteome</keyword>
<dbReference type="GeneID" id="83176300"/>
<proteinExistence type="predicted"/>
<gene>
    <name evidence="1" type="ORF">N7498_001937</name>
</gene>
<comment type="caution">
    <text evidence="1">The sequence shown here is derived from an EMBL/GenBank/DDBJ whole genome shotgun (WGS) entry which is preliminary data.</text>
</comment>
<organism evidence="1 2">
    <name type="scientific">Penicillium cinerascens</name>
    <dbReference type="NCBI Taxonomy" id="70096"/>
    <lineage>
        <taxon>Eukaryota</taxon>
        <taxon>Fungi</taxon>
        <taxon>Dikarya</taxon>
        <taxon>Ascomycota</taxon>
        <taxon>Pezizomycotina</taxon>
        <taxon>Eurotiomycetes</taxon>
        <taxon>Eurotiomycetidae</taxon>
        <taxon>Eurotiales</taxon>
        <taxon>Aspergillaceae</taxon>
        <taxon>Penicillium</taxon>
    </lineage>
</organism>
<evidence type="ECO:0000313" key="2">
    <source>
        <dbReference type="Proteomes" id="UP001150904"/>
    </source>
</evidence>
<accession>A0A9W9N923</accession>
<dbReference type="Proteomes" id="UP001150904">
    <property type="component" value="Unassembled WGS sequence"/>
</dbReference>
<sequence>MKPLDLGEVVLRQMGVGCELESADLSLKGWESRHTVHHRDDNITMGFTQGRAMKIDNMTCRESNIGALAGYLTWDPSWMKC</sequence>
<dbReference type="AlphaFoldDB" id="A0A9W9N923"/>
<reference evidence="1" key="2">
    <citation type="journal article" date="2023" name="IMA Fungus">
        <title>Comparative genomic study of the Penicillium genus elucidates a diverse pangenome and 15 lateral gene transfer events.</title>
        <authorList>
            <person name="Petersen C."/>
            <person name="Sorensen T."/>
            <person name="Nielsen M.R."/>
            <person name="Sondergaard T.E."/>
            <person name="Sorensen J.L."/>
            <person name="Fitzpatrick D.A."/>
            <person name="Frisvad J.C."/>
            <person name="Nielsen K.L."/>
        </authorList>
    </citation>
    <scope>NUCLEOTIDE SEQUENCE</scope>
    <source>
        <strain evidence="1">IBT 15544</strain>
    </source>
</reference>
<reference evidence="1" key="1">
    <citation type="submission" date="2022-12" db="EMBL/GenBank/DDBJ databases">
        <authorList>
            <person name="Petersen C."/>
        </authorList>
    </citation>
    <scope>NUCLEOTIDE SEQUENCE</scope>
    <source>
        <strain evidence="1">IBT 15544</strain>
    </source>
</reference>
<dbReference type="RefSeq" id="XP_058311343.1">
    <property type="nucleotide sequence ID" value="XM_058448999.1"/>
</dbReference>
<evidence type="ECO:0000313" key="1">
    <source>
        <dbReference type="EMBL" id="KAJ5215530.1"/>
    </source>
</evidence>
<dbReference type="EMBL" id="JAPQKR010000005">
    <property type="protein sequence ID" value="KAJ5215530.1"/>
    <property type="molecule type" value="Genomic_DNA"/>
</dbReference>
<name>A0A9W9N923_9EURO</name>
<protein>
    <submittedName>
        <fullName evidence="1">Uncharacterized protein</fullName>
    </submittedName>
</protein>